<dbReference type="Proteomes" id="UP000199152">
    <property type="component" value="Unassembled WGS sequence"/>
</dbReference>
<dbReference type="Pfam" id="PF14742">
    <property type="entry name" value="GDE_N_bis"/>
    <property type="match status" value="1"/>
</dbReference>
<dbReference type="InterPro" id="IPR054491">
    <property type="entry name" value="MGH1-like_GH"/>
</dbReference>
<dbReference type="SUPFAM" id="SSF48208">
    <property type="entry name" value="Six-hairpin glycosidases"/>
    <property type="match status" value="1"/>
</dbReference>
<dbReference type="STRING" id="504800.SAMN04488085_109113"/>
<evidence type="ECO:0000259" key="3">
    <source>
        <dbReference type="Pfam" id="PF22422"/>
    </source>
</evidence>
<feature type="domain" description="Putative glycogen debranching enzyme N-terminal" evidence="2">
    <location>
        <begin position="30"/>
        <end position="208"/>
    </location>
</feature>
<evidence type="ECO:0000313" key="4">
    <source>
        <dbReference type="EMBL" id="SFL31864.1"/>
    </source>
</evidence>
<proteinExistence type="predicted"/>
<dbReference type="Gene3D" id="1.50.10.10">
    <property type="match status" value="1"/>
</dbReference>
<name>A0A1I4GPA8_9ACTN</name>
<evidence type="ECO:0000313" key="5">
    <source>
        <dbReference type="Proteomes" id="UP000199152"/>
    </source>
</evidence>
<accession>A0A1I4GPA8</accession>
<feature type="region of interest" description="Disordered" evidence="1">
    <location>
        <begin position="1"/>
        <end position="22"/>
    </location>
</feature>
<feature type="domain" description="Mannosylglycerate hydrolase MGH1-like glycoside hydrolase" evidence="3">
    <location>
        <begin position="415"/>
        <end position="601"/>
    </location>
</feature>
<keyword evidence="5" id="KW-1185">Reference proteome</keyword>
<evidence type="ECO:0000259" key="2">
    <source>
        <dbReference type="Pfam" id="PF14742"/>
    </source>
</evidence>
<evidence type="ECO:0000256" key="1">
    <source>
        <dbReference type="SAM" id="MobiDB-lite"/>
    </source>
</evidence>
<sequence>MTQSSPAVAGPIHVDPEEEPPALAGQSVTLVEGSTFAVSGRSGDMSADGPEGLFFRDVRLLSTWRLRLDDRPLQVLAVLPQEPFRTAFLGRVPPQSSSTELLVERRRYVGEGMREDLRVRNLGMQTVATRLRLDVDSDFADVFAVKEGRVQERGEVSVSLDGDTIVLGFRNGALHLGVRISATSAQAHRGGLAFDLLLPPHSDWETTVMVTPVVDGEEVEPTFPVGLSVEESHPAQRLRHWRARTPGVETDDVELLRTLRQSMEDLGALRLFDPEDPDTVAVAAGAPWFMALFGRDSLLSSYMALPLDPTLALGTMRTLARLQGTQTEPRTEEQPGRILHETRLGADFPLTRGGGNVYYGTADATPLFVVLLGELRRWSIASEQVDALLPHADRALAWIEQYGDRDGDGFVEYQRSTEVGLVHQGWKDSWDGVNFADGTLAETPIALCEVQAYVYSAYVARSHFAYVAGDDAATERWAAKADALKAAFNERFWLPDRGWFAIALDGAKRQVDALTSNIGHCLWTGIVDEDKAARVAEHLMSPEMFTGWGVRTLASSMGRFNPMSYHNGSVWPHDSVLVATGLMRYGFVEEAQRIGAGLLDAATEFGGRLPELFCGFDRSEYPSPIPYPTSCSPQAWAAASPIQVMRMLLRLEPRMPRGEVWFDPAWPARYGRLRIRDLPLGGHRVTLVIDGDRAELDGLPEGVRVIRSLRTPLQPARPERG</sequence>
<dbReference type="RefSeq" id="WP_091326160.1">
    <property type="nucleotide sequence ID" value="NZ_FOSW01000009.1"/>
</dbReference>
<dbReference type="InterPro" id="IPR032856">
    <property type="entry name" value="GDE_N_bis"/>
</dbReference>
<protein>
    <submittedName>
        <fullName evidence="4">Glycogen debranching enzyme (Alpha-1,6-glucosidase)</fullName>
    </submittedName>
</protein>
<reference evidence="5" key="1">
    <citation type="submission" date="2016-10" db="EMBL/GenBank/DDBJ databases">
        <authorList>
            <person name="Varghese N."/>
            <person name="Submissions S."/>
        </authorList>
    </citation>
    <scope>NUCLEOTIDE SEQUENCE [LARGE SCALE GENOMIC DNA]</scope>
    <source>
        <strain evidence="5">DSM 45317</strain>
    </source>
</reference>
<organism evidence="4 5">
    <name type="scientific">Geodermatophilus ruber</name>
    <dbReference type="NCBI Taxonomy" id="504800"/>
    <lineage>
        <taxon>Bacteria</taxon>
        <taxon>Bacillati</taxon>
        <taxon>Actinomycetota</taxon>
        <taxon>Actinomycetes</taxon>
        <taxon>Geodermatophilales</taxon>
        <taxon>Geodermatophilaceae</taxon>
        <taxon>Geodermatophilus</taxon>
    </lineage>
</organism>
<gene>
    <name evidence="4" type="ORF">SAMN04488085_109113</name>
</gene>
<dbReference type="InterPro" id="IPR008928">
    <property type="entry name" value="6-hairpin_glycosidase_sf"/>
</dbReference>
<dbReference type="EMBL" id="FOSW01000009">
    <property type="protein sequence ID" value="SFL31864.1"/>
    <property type="molecule type" value="Genomic_DNA"/>
</dbReference>
<dbReference type="Pfam" id="PF22422">
    <property type="entry name" value="MGH1-like_GH"/>
    <property type="match status" value="1"/>
</dbReference>
<dbReference type="InterPro" id="IPR012341">
    <property type="entry name" value="6hp_glycosidase-like_sf"/>
</dbReference>
<dbReference type="OrthoDB" id="9759959at2"/>
<dbReference type="GO" id="GO:0005975">
    <property type="term" value="P:carbohydrate metabolic process"/>
    <property type="evidence" value="ECO:0007669"/>
    <property type="project" value="InterPro"/>
</dbReference>
<dbReference type="AlphaFoldDB" id="A0A1I4GPA8"/>
<dbReference type="InParanoid" id="A0A1I4GPA8"/>